<feature type="compositionally biased region" description="Basic and acidic residues" evidence="1">
    <location>
        <begin position="296"/>
        <end position="306"/>
    </location>
</feature>
<feature type="region of interest" description="Disordered" evidence="1">
    <location>
        <begin position="177"/>
        <end position="197"/>
    </location>
</feature>
<proteinExistence type="predicted"/>
<dbReference type="EMBL" id="KQ001657">
    <property type="protein sequence ID" value="KJP88869.1"/>
    <property type="molecule type" value="Genomic_DNA"/>
</dbReference>
<feature type="compositionally biased region" description="Basic and acidic residues" evidence="1">
    <location>
        <begin position="2028"/>
        <end position="2040"/>
    </location>
</feature>
<evidence type="ECO:0000313" key="4">
    <source>
        <dbReference type="Proteomes" id="UP000054561"/>
    </source>
</evidence>
<dbReference type="GO" id="GO:0005634">
    <property type="term" value="C:nucleus"/>
    <property type="evidence" value="ECO:0007669"/>
    <property type="project" value="InterPro"/>
</dbReference>
<name>A0A0D9QP86_PLAFR</name>
<keyword evidence="4" id="KW-1185">Reference proteome</keyword>
<reference evidence="3 4" key="1">
    <citation type="submission" date="2014-03" db="EMBL/GenBank/DDBJ databases">
        <title>The Genome Sequence of Plasmodium fragile nilgiri.</title>
        <authorList>
            <consortium name="The Broad Institute Genomics Platform"/>
            <consortium name="The Broad Institute Genome Sequencing Center for Infectious Disease"/>
            <person name="Neafsey D."/>
            <person name="Duraisingh M."/>
            <person name="Young S.K."/>
            <person name="Zeng Q."/>
            <person name="Gargeya S."/>
            <person name="Abouelleil A."/>
            <person name="Alvarado L."/>
            <person name="Chapman S.B."/>
            <person name="Gainer-Dewar J."/>
            <person name="Goldberg J."/>
            <person name="Griggs A."/>
            <person name="Gujja S."/>
            <person name="Hansen M."/>
            <person name="Howarth C."/>
            <person name="Imamovic A."/>
            <person name="Larimer J."/>
            <person name="Pearson M."/>
            <person name="Poon T.W."/>
            <person name="Priest M."/>
            <person name="Roberts A."/>
            <person name="Saif S."/>
            <person name="Shea T."/>
            <person name="Sykes S."/>
            <person name="Wortman J."/>
            <person name="Nusbaum C."/>
            <person name="Birren B."/>
        </authorList>
    </citation>
    <scope>NUCLEOTIDE SEQUENCE [LARGE SCALE GENOMIC DNA]</scope>
    <source>
        <strain evidence="4">nilgiri</strain>
    </source>
</reference>
<dbReference type="OMA" id="VYSMASC"/>
<feature type="compositionally biased region" description="Polar residues" evidence="1">
    <location>
        <begin position="1588"/>
        <end position="1598"/>
    </location>
</feature>
<feature type="region of interest" description="Disordered" evidence="1">
    <location>
        <begin position="1795"/>
        <end position="1820"/>
    </location>
</feature>
<feature type="compositionally biased region" description="Polar residues" evidence="1">
    <location>
        <begin position="2015"/>
        <end position="2025"/>
    </location>
</feature>
<dbReference type="InterPro" id="IPR055256">
    <property type="entry name" value="KH_1_KHDC4/BBP-like"/>
</dbReference>
<dbReference type="CDD" id="cd22386">
    <property type="entry name" value="KH-I_KHDC4_rpt2"/>
    <property type="match status" value="1"/>
</dbReference>
<dbReference type="PANTHER" id="PTHR15744">
    <property type="entry name" value="BLOM7"/>
    <property type="match status" value="1"/>
</dbReference>
<feature type="compositionally biased region" description="Polar residues" evidence="1">
    <location>
        <begin position="468"/>
        <end position="478"/>
    </location>
</feature>
<dbReference type="InterPro" id="IPR036612">
    <property type="entry name" value="KH_dom_type_1_sf"/>
</dbReference>
<feature type="region of interest" description="Disordered" evidence="1">
    <location>
        <begin position="276"/>
        <end position="317"/>
    </location>
</feature>
<feature type="compositionally biased region" description="Basic residues" evidence="1">
    <location>
        <begin position="1797"/>
        <end position="1807"/>
    </location>
</feature>
<dbReference type="RefSeq" id="XP_012334617.1">
    <property type="nucleotide sequence ID" value="XM_012479194.1"/>
</dbReference>
<dbReference type="VEuPathDB" id="PlasmoDB:AK88_01559"/>
<dbReference type="GeneID" id="24266873"/>
<dbReference type="OrthoDB" id="5989967at2759"/>
<organism evidence="3 4">
    <name type="scientific">Plasmodium fragile</name>
    <dbReference type="NCBI Taxonomy" id="5857"/>
    <lineage>
        <taxon>Eukaryota</taxon>
        <taxon>Sar</taxon>
        <taxon>Alveolata</taxon>
        <taxon>Apicomplexa</taxon>
        <taxon>Aconoidasida</taxon>
        <taxon>Haemosporida</taxon>
        <taxon>Plasmodiidae</taxon>
        <taxon>Plasmodium</taxon>
        <taxon>Plasmodium (Plasmodium)</taxon>
    </lineage>
</organism>
<sequence length="2223" mass="242750">MENKQLLQGPDQGRFYTVHESNVHGEKNFNKENDEVGRPQGKMQSNEQVQKTNKLDLSECKIMESDIPGGCPGGLIDASDMMGEKEVFFLGSSATCAGRSGEEGGSDRDDGCHVGTIPADKSVKGYQRGYQNCSTPMCSVQADCYVRACESNYLYSSGEEVTKHGKVNLSYVNDRKDNHHTKSKVMTPDHSNDKTTREEDIHMSSFVYEGGGHLNFRKNSPPYPTDPLKNGSGLENNFHTSLPGSNINSDKMTFSCEGANSLYEGNVVPLHHQRNSAEWGGSTPNIHNTIKGKKCKTNDMKKESAHGGRTNYTMGVVGPPNEVKNNCFIHSGQSNGGEEGDQYFIENGTVSLRGCVEYYNRVPNSRVEENVTGLAKLHQKEANVKLLYGGEIINTQGEVSRGGFLPNDEHSEHHPLPIHQDEEKLPSGDKRVRVVSRRKSNDHEGGLHQHNNRTRGCGDSHGHLFSDDANSGSTSNQHHIQRRGNRSGAPLSDYEYVNLHHLSTNRKAEDIINSFPFSAYDPNWGPERHRVGMCDEGTNVFSNYHFMNMQGGRELVAINNHTTCSRSVGGDHPGGRYFEGTERYDANCVMPRQACRGGEKSTSGNVFADGEMYTQGGQDEETHLAEGNIHTSVIRTDEQMLNSNHVPFSSDKVQLNEYNCVNNLRGKKSSHDFSSLVKTHEEDSFSMVAPPAGNSPQNDSYEGDDLIFTKGELEEDFFFDQVLGGLGPSAAREGGGATNGTMDGENCADDILQHRGDHFNSNALKENDNSCNLIYSNSGTTNVSCNALESNQVVKCNDAANLMMENGIFKDGAKRPLGGGVEVGVAAGAAAEASAAAGEEDGATHHPRDHSLIDDDFNLYISNEDLNFANICSTTRGLLDEVTNGVENTGAPFYPDETSTNDKADGDYLGDAPDDDQEDVWRNLLFNDSFLHMNDLESLTKEPSISSKAEPVFSTNCYSTCAGESADNDSFMTYIKKFLKNNYLNDHKNYMELYYQTEGGGEVPAEGDAPSSANYLIDLHPAGRQGENTHTGYHVNSHADARADSHVDSRVEYHAGPHLGADFSFDVEPQSDGVNGALTLGGGIAPFDTDKVNSIKKQDEGDYPVENFACDSCINHVFKSLDQTHNDDNNVLTSHAGGLVNPHYDAADIPVEQVEQMAYSSVYNWVQEAEHDMEGDKGQVETKVSSIVSGEKYAEKYPEKYSDGRRIDGMGRSHGGGGAPSKEVNVNSAANSTNGTNMANVANMTNQREDKREYREDEENVFLRGEENWVPGPMTQYAARTDASTRVDYSDIRSDVGVNQFKDKTRNTGRCSKGDNVYCTQQPPFLNPTTLKKKEENDPFSSCDKKRTMHRVHDHNNAAPLADCLPYSDNFTPYLPNHLYEEKMNNRDDSMKANKGMFTDADFYVEPRGVYSMASCYDPVTSSIRQRNNMKGNKSDEKNPHGVVRGRMFLSNRRGGGNGTIMTDGLSTPSMGTPMNGHNFNAYMANARGSAVTGSSASPAPAAAGSAMLKYSEPLTPHHVDDKMMKFFFSGDGKEMGAQKSHRDWAMFQGPCGTRNIANVANGPMPPCNSPFGGMLPSDGEDHDDNNSLKQETSQQNEHISFENEHFNNLTNCINTTEKYSRSLPLDEKNCSMGMNLPKGGGVGGIPRKKDTDHNTQMIRAMKTLNSYKKAFDHASFIGKGGSNQGKGYGALGGSGVDGGFDNGFHNGSQNGLQNGPDRGVYGRRLQSPYHYHSSYTPDAMSCGSSAVGGHGFNSHQFANYQNGADRDRESKGQHMHVGAHLGVTMGTPLIPSMSTHHPHAPPHHQTVRSCNDPKGKKYTNGNVGAVGDFGGSLLGANGRGGVMGGVTSPPTNSFANTTLMNSTHMMDYSFPTKGGTPASRCISDGASLEAHNINSQTMKFNNVLLSSYFSNGSLIMENNGGGYKNKMSSDDGGCNLVEKIKAYEKMKSDSKVQNGSFAYDGGKGKEQTGASHKGANVDGGICGNGIIGSGANGIIASAANGNMHTNVHVGGHPNAQSSRGSSANGEGHPKDNGALHYDEKEKMLPKDATKFGDKLSLANGKNFNNIKNNYHVPNESSLPSDNFVVIKKYTAKYEMQIDPFNGFDIAKRIIGLKGTNMKKICIDTDCKLRLRGRGSGYLEGEEKKEANESLHLCVSCQKYDHYVLAKKLIEQLLVKIYMDYDTWLYNHGKPYANLKPKTYEKFIPLFKFHQNGNGKQQNVNQN</sequence>
<feature type="region of interest" description="Disordered" evidence="1">
    <location>
        <begin position="400"/>
        <end position="491"/>
    </location>
</feature>
<dbReference type="PANTHER" id="PTHR15744:SF0">
    <property type="entry name" value="KH HOMOLOGY DOMAIN-CONTAINING PROTEIN 4"/>
    <property type="match status" value="1"/>
</dbReference>
<feature type="region of interest" description="Disordered" evidence="1">
    <location>
        <begin position="2006"/>
        <end position="2040"/>
    </location>
</feature>
<feature type="region of interest" description="Disordered" evidence="1">
    <location>
        <begin position="1570"/>
        <end position="1598"/>
    </location>
</feature>
<dbReference type="SUPFAM" id="SSF54791">
    <property type="entry name" value="Eukaryotic type KH-domain (KH-domain type I)"/>
    <property type="match status" value="1"/>
</dbReference>
<evidence type="ECO:0000313" key="3">
    <source>
        <dbReference type="EMBL" id="KJP88869.1"/>
    </source>
</evidence>
<accession>A0A0D9QP86</accession>
<gene>
    <name evidence="3" type="ORF">AK88_01559</name>
</gene>
<feature type="compositionally biased region" description="Basic and acidic residues" evidence="1">
    <location>
        <begin position="407"/>
        <end position="432"/>
    </location>
</feature>
<evidence type="ECO:0000259" key="2">
    <source>
        <dbReference type="Pfam" id="PF22675"/>
    </source>
</evidence>
<feature type="compositionally biased region" description="Basic and acidic residues" evidence="1">
    <location>
        <begin position="21"/>
        <end position="37"/>
    </location>
</feature>
<feature type="region of interest" description="Disordered" evidence="1">
    <location>
        <begin position="1203"/>
        <end position="1223"/>
    </location>
</feature>
<evidence type="ECO:0000256" key="1">
    <source>
        <dbReference type="SAM" id="MobiDB-lite"/>
    </source>
</evidence>
<dbReference type="InterPro" id="IPR047889">
    <property type="entry name" value="KHDC4_KH-I_second"/>
</dbReference>
<feature type="domain" description="KHDC4/BBP-like KH-domain type I" evidence="2">
    <location>
        <begin position="2102"/>
        <end position="2174"/>
    </location>
</feature>
<protein>
    <recommendedName>
        <fullName evidence="2">KHDC4/BBP-like KH-domain type I domain-containing protein</fullName>
    </recommendedName>
</protein>
<dbReference type="GO" id="GO:0003723">
    <property type="term" value="F:RNA binding"/>
    <property type="evidence" value="ECO:0007669"/>
    <property type="project" value="InterPro"/>
</dbReference>
<dbReference type="Pfam" id="PF22675">
    <property type="entry name" value="KH-I_KHDC4-BBP"/>
    <property type="match status" value="1"/>
</dbReference>
<feature type="compositionally biased region" description="Basic and acidic residues" evidence="1">
    <location>
        <begin position="456"/>
        <end position="466"/>
    </location>
</feature>
<dbReference type="Proteomes" id="UP000054561">
    <property type="component" value="Unassembled WGS sequence"/>
</dbReference>
<dbReference type="Gene3D" id="3.30.1370.10">
    <property type="entry name" value="K Homology domain, type 1"/>
    <property type="match status" value="1"/>
</dbReference>
<dbReference type="FunFam" id="3.30.1370.10:FF:000070">
    <property type="entry name" value="Uncharacterized protein"/>
    <property type="match status" value="1"/>
</dbReference>
<dbReference type="InterPro" id="IPR031121">
    <property type="entry name" value="RIK/BLOM7"/>
</dbReference>
<feature type="region of interest" description="Disordered" evidence="1">
    <location>
        <begin position="20"/>
        <end position="47"/>
    </location>
</feature>